<gene>
    <name evidence="1" type="ORF">JW984_13845</name>
</gene>
<dbReference type="AlphaFoldDB" id="A0A9D8PNR8"/>
<comment type="caution">
    <text evidence="1">The sequence shown here is derived from an EMBL/GenBank/DDBJ whole genome shotgun (WGS) entry which is preliminary data.</text>
</comment>
<evidence type="ECO:0000313" key="2">
    <source>
        <dbReference type="Proteomes" id="UP000809273"/>
    </source>
</evidence>
<sequence>MSRTKGRPRILGVVDVRCLMQVRKNYELMAGLSRILEGMKAFAAAGLYPKAGRHDNGDCRIS</sequence>
<name>A0A9D8PNR8_9DELT</name>
<proteinExistence type="predicted"/>
<reference evidence="1" key="2">
    <citation type="submission" date="2021-01" db="EMBL/GenBank/DDBJ databases">
        <authorList>
            <person name="Hahn C.R."/>
            <person name="Youssef N.H."/>
            <person name="Elshahed M."/>
        </authorList>
    </citation>
    <scope>NUCLEOTIDE SEQUENCE</scope>
    <source>
        <strain evidence="1">Zod_Metabat.24</strain>
    </source>
</reference>
<organism evidence="1 2">
    <name type="scientific">Candidatus Zymogenus saltonus</name>
    <dbReference type="NCBI Taxonomy" id="2844893"/>
    <lineage>
        <taxon>Bacteria</taxon>
        <taxon>Deltaproteobacteria</taxon>
        <taxon>Candidatus Zymogenia</taxon>
        <taxon>Candidatus Zymogeniales</taxon>
        <taxon>Candidatus Zymogenaceae</taxon>
        <taxon>Candidatus Zymogenus</taxon>
    </lineage>
</organism>
<accession>A0A9D8PNR8</accession>
<reference evidence="1" key="1">
    <citation type="journal article" date="2021" name="Environ. Microbiol.">
        <title>Genomic characterization of three novel Desulfobacterota classes expand the metabolic and phylogenetic diversity of the phylum.</title>
        <authorList>
            <person name="Murphy C.L."/>
            <person name="Biggerstaff J."/>
            <person name="Eichhorn A."/>
            <person name="Ewing E."/>
            <person name="Shahan R."/>
            <person name="Soriano D."/>
            <person name="Stewart S."/>
            <person name="VanMol K."/>
            <person name="Walker R."/>
            <person name="Walters P."/>
            <person name="Elshahed M.S."/>
            <person name="Youssef N.H."/>
        </authorList>
    </citation>
    <scope>NUCLEOTIDE SEQUENCE</scope>
    <source>
        <strain evidence="1">Zod_Metabat.24</strain>
    </source>
</reference>
<dbReference type="Proteomes" id="UP000809273">
    <property type="component" value="Unassembled WGS sequence"/>
</dbReference>
<protein>
    <submittedName>
        <fullName evidence="1">Uncharacterized protein</fullName>
    </submittedName>
</protein>
<dbReference type="EMBL" id="JAFGIX010000071">
    <property type="protein sequence ID" value="MBN1574276.1"/>
    <property type="molecule type" value="Genomic_DNA"/>
</dbReference>
<evidence type="ECO:0000313" key="1">
    <source>
        <dbReference type="EMBL" id="MBN1574276.1"/>
    </source>
</evidence>